<protein>
    <submittedName>
        <fullName evidence="2">Uncharacterized protein</fullName>
    </submittedName>
</protein>
<gene>
    <name evidence="2" type="ORF">UT28_C0001G0539</name>
</gene>
<keyword evidence="1" id="KW-1133">Transmembrane helix</keyword>
<evidence type="ECO:0000313" key="2">
    <source>
        <dbReference type="EMBL" id="AKM82344.1"/>
    </source>
</evidence>
<evidence type="ECO:0000256" key="1">
    <source>
        <dbReference type="SAM" id="Phobius"/>
    </source>
</evidence>
<evidence type="ECO:0000313" key="3">
    <source>
        <dbReference type="Proteomes" id="UP000035648"/>
    </source>
</evidence>
<proteinExistence type="predicted"/>
<organism evidence="2 3">
    <name type="scientific">Berkelbacteria bacterium GW2011_GWE1_39_12</name>
    <dbReference type="NCBI Taxonomy" id="1618337"/>
    <lineage>
        <taxon>Bacteria</taxon>
        <taxon>Candidatus Berkelbacteria</taxon>
    </lineage>
</organism>
<accession>A0A0G4B3C8</accession>
<feature type="transmembrane region" description="Helical" evidence="1">
    <location>
        <begin position="21"/>
        <end position="40"/>
    </location>
</feature>
<dbReference type="KEGG" id="bbgw:UT28_C0001G0539"/>
<dbReference type="STRING" id="1618337.UT28_C0001G0539"/>
<keyword evidence="1" id="KW-0472">Membrane</keyword>
<dbReference type="AlphaFoldDB" id="A0A0G4B3C8"/>
<reference evidence="2 3" key="1">
    <citation type="journal article" date="2015" name="Nature">
        <title>rRNA introns, odd ribosomes, and small enigmatic genomes across a large radiation of phyla.</title>
        <authorList>
            <person name="Brown C.T."/>
            <person name="Hug L.A."/>
            <person name="Thomas B.C."/>
            <person name="Sharon I."/>
            <person name="Castelle C.J."/>
            <person name="Singh A."/>
            <person name="Wilkins M.J."/>
            <person name="Williams K.H."/>
            <person name="Banfield J.F."/>
        </authorList>
    </citation>
    <scope>NUCLEOTIDE SEQUENCE [LARGE SCALE GENOMIC DNA]</scope>
</reference>
<dbReference type="Proteomes" id="UP000035648">
    <property type="component" value="Chromosome"/>
</dbReference>
<name>A0A0G4B3C8_9BACT</name>
<dbReference type="EMBL" id="CP011213">
    <property type="protein sequence ID" value="AKM82344.1"/>
    <property type="molecule type" value="Genomic_DNA"/>
</dbReference>
<sequence length="655" mass="71187">MNKKCNLFFHLKSPGQLLVEVVLSVGLIALLVAAVVPLVLSSTKAMRDQEKVSQASLLGKETLDTVRAIKEEDWNSIYLPLGTSSKGSVNLYHTELISDKWQLVTGEESVTLDGNNFQRSLIIENVSRTGSNGSGEIEPNYNSLRDDPSTQKITVTVGGFGGSPIVLVEFVSRWSNQLFSDTSWSTGQNPTQTNVDFASTPGALLLTSRGGGNDTYGNKFLMTATATIGALNNTTKQADMRFTAQQDGTVNNVSVYLTTASSLAGTKYNYGLQADNSGLPSGTYLSSASSFFNKTGWKTITIPSVSVTAGTVYHLVVQYASGRAPTAANYIDIRDSSPQNNIIPKIQKTDLNQNTLFYSGTVWGIQNREPIYRLGFIDGSFEGNPYDTFEARSIFGANWEGETMTIAGDKVANSLSLMVSKSTAVNPADDLHFTIEDLTTSTKLVDNLVFTNGAALTTGYSMKTYTFSSPITLTDTHQYRLYFSSPFANRINFYRIINVSNPGTAGFKDINWDGTKSLVSRSTKSGANWTETDYIDLSGYYFSLSAASTYSLSGYLVSQTFDATKKAGFNRISWTNLTLPANTSVKLQLAANNDQSTWNFSGPDGTAGTYYTINSGENISSVLSNNRYIRYKAYLATTNDKVTPVLADVTLGYSL</sequence>
<keyword evidence="1" id="KW-0812">Transmembrane</keyword>